<reference evidence="1" key="1">
    <citation type="journal article" date="2015" name="Nature">
        <title>Complex archaea that bridge the gap between prokaryotes and eukaryotes.</title>
        <authorList>
            <person name="Spang A."/>
            <person name="Saw J.H."/>
            <person name="Jorgensen S.L."/>
            <person name="Zaremba-Niedzwiedzka K."/>
            <person name="Martijn J."/>
            <person name="Lind A.E."/>
            <person name="van Eijk R."/>
            <person name="Schleper C."/>
            <person name="Guy L."/>
            <person name="Ettema T.J."/>
        </authorList>
    </citation>
    <scope>NUCLEOTIDE SEQUENCE</scope>
</reference>
<comment type="caution">
    <text evidence="1">The sequence shown here is derived from an EMBL/GenBank/DDBJ whole genome shotgun (WGS) entry which is preliminary data.</text>
</comment>
<gene>
    <name evidence="1" type="ORF">LCGC14_2595930</name>
</gene>
<name>A0A0F9CL74_9ZZZZ</name>
<feature type="non-terminal residue" evidence="1">
    <location>
        <position position="1"/>
    </location>
</feature>
<protein>
    <submittedName>
        <fullName evidence="1">Uncharacterized protein</fullName>
    </submittedName>
</protein>
<sequence>DIFLGSGMLTRLRREKAKQIIALDPIKQAREEGRQEVIKYMKQNFPIDVTKSPAFKELLGQSLKDKELE</sequence>
<accession>A0A0F9CL74</accession>
<evidence type="ECO:0000313" key="1">
    <source>
        <dbReference type="EMBL" id="KKL06446.1"/>
    </source>
</evidence>
<proteinExistence type="predicted"/>
<dbReference type="AlphaFoldDB" id="A0A0F9CL74"/>
<organism evidence="1">
    <name type="scientific">marine sediment metagenome</name>
    <dbReference type="NCBI Taxonomy" id="412755"/>
    <lineage>
        <taxon>unclassified sequences</taxon>
        <taxon>metagenomes</taxon>
        <taxon>ecological metagenomes</taxon>
    </lineage>
</organism>
<dbReference type="EMBL" id="LAZR01043700">
    <property type="protein sequence ID" value="KKL06446.1"/>
    <property type="molecule type" value="Genomic_DNA"/>
</dbReference>